<evidence type="ECO:0000313" key="2">
    <source>
        <dbReference type="Proteomes" id="UP001054837"/>
    </source>
</evidence>
<evidence type="ECO:0000313" key="1">
    <source>
        <dbReference type="EMBL" id="GIY06153.1"/>
    </source>
</evidence>
<dbReference type="AlphaFoldDB" id="A0AAV4QFL9"/>
<dbReference type="Proteomes" id="UP001054837">
    <property type="component" value="Unassembled WGS sequence"/>
</dbReference>
<accession>A0AAV4QFL9</accession>
<protein>
    <submittedName>
        <fullName evidence="1">Uncharacterized protein</fullName>
    </submittedName>
</protein>
<reference evidence="1 2" key="1">
    <citation type="submission" date="2021-06" db="EMBL/GenBank/DDBJ databases">
        <title>Caerostris darwini draft genome.</title>
        <authorList>
            <person name="Kono N."/>
            <person name="Arakawa K."/>
        </authorList>
    </citation>
    <scope>NUCLEOTIDE SEQUENCE [LARGE SCALE GENOMIC DNA]</scope>
</reference>
<sequence length="104" mass="11815">MFYGDDSGCQECDGWLERPDVPLHAIRQLKAYLICKEECASCRVITSNYRLGSHRVQQVDLRCTLLLIDPYPLLRMFQGSNCRRFRLGLGFLTGARGGLEGTED</sequence>
<dbReference type="EMBL" id="BPLQ01004178">
    <property type="protein sequence ID" value="GIY06153.1"/>
    <property type="molecule type" value="Genomic_DNA"/>
</dbReference>
<name>A0AAV4QFL9_9ARAC</name>
<comment type="caution">
    <text evidence="1">The sequence shown here is derived from an EMBL/GenBank/DDBJ whole genome shotgun (WGS) entry which is preliminary data.</text>
</comment>
<proteinExistence type="predicted"/>
<organism evidence="1 2">
    <name type="scientific">Caerostris darwini</name>
    <dbReference type="NCBI Taxonomy" id="1538125"/>
    <lineage>
        <taxon>Eukaryota</taxon>
        <taxon>Metazoa</taxon>
        <taxon>Ecdysozoa</taxon>
        <taxon>Arthropoda</taxon>
        <taxon>Chelicerata</taxon>
        <taxon>Arachnida</taxon>
        <taxon>Araneae</taxon>
        <taxon>Araneomorphae</taxon>
        <taxon>Entelegynae</taxon>
        <taxon>Araneoidea</taxon>
        <taxon>Araneidae</taxon>
        <taxon>Caerostris</taxon>
    </lineage>
</organism>
<keyword evidence="2" id="KW-1185">Reference proteome</keyword>
<gene>
    <name evidence="1" type="ORF">CDAR_7921</name>
</gene>